<dbReference type="GO" id="GO:0016787">
    <property type="term" value="F:hydrolase activity"/>
    <property type="evidence" value="ECO:0007669"/>
    <property type="project" value="UniProtKB-KW"/>
</dbReference>
<dbReference type="Gene3D" id="3.40.50.1820">
    <property type="entry name" value="alpha/beta hydrolase"/>
    <property type="match status" value="1"/>
</dbReference>
<dbReference type="EMBL" id="CABWIL020000010">
    <property type="protein sequence ID" value="CAB3964882.1"/>
    <property type="molecule type" value="Genomic_DNA"/>
</dbReference>
<protein>
    <submittedName>
        <fullName evidence="2">Alpha/beta hydrolase</fullName>
    </submittedName>
</protein>
<name>A0A6J5IZW9_9BURK</name>
<proteinExistence type="predicted"/>
<evidence type="ECO:0000259" key="1">
    <source>
        <dbReference type="Pfam" id="PF00561"/>
    </source>
</evidence>
<dbReference type="PRINTS" id="PR00111">
    <property type="entry name" value="ABHYDROLASE"/>
</dbReference>
<dbReference type="PANTHER" id="PTHR43689">
    <property type="entry name" value="HYDROLASE"/>
    <property type="match status" value="1"/>
</dbReference>
<evidence type="ECO:0000313" key="2">
    <source>
        <dbReference type="EMBL" id="CAB3964882.1"/>
    </source>
</evidence>
<evidence type="ECO:0000313" key="3">
    <source>
        <dbReference type="Proteomes" id="UP000494301"/>
    </source>
</evidence>
<keyword evidence="2" id="KW-0378">Hydrolase</keyword>
<sequence>MTDIVTEETTVETPQGRLFAKRWRGGPAQQAAGALNVGAPEPAAPTPAAPEPAAPTPAAPIVLLHDSLGCVELWRDFPAQLASATQRDVIAYDRLGFGRSDRHPGKLGTTFVRDEADRAFAALLEQLGVDAFVALGHSVGGGMAVGCAAAHPERCRALVTIAAQAYVEDRTLAGIRDAGQQFDEPGQLDRLARYHGDKAEWVLRAWVDTWLSPAFRDWSLDDVLPHVRCPTLAIHGSQDEYGSSVHPNRIASRVAGTSSVVMLKECGHVPHRERTADVLDAVKDFLTRHGV</sequence>
<dbReference type="PANTHER" id="PTHR43689:SF8">
    <property type="entry name" value="ALPHA_BETA-HYDROLASES SUPERFAMILY PROTEIN"/>
    <property type="match status" value="1"/>
</dbReference>
<dbReference type="RefSeq" id="WP_175221723.1">
    <property type="nucleotide sequence ID" value="NZ_CABWIL020000010.1"/>
</dbReference>
<dbReference type="Proteomes" id="UP000494301">
    <property type="component" value="Unassembled WGS sequence"/>
</dbReference>
<feature type="domain" description="AB hydrolase-1" evidence="1">
    <location>
        <begin position="60"/>
        <end position="203"/>
    </location>
</feature>
<dbReference type="SUPFAM" id="SSF53474">
    <property type="entry name" value="alpha/beta-Hydrolases"/>
    <property type="match status" value="1"/>
</dbReference>
<dbReference type="Pfam" id="PF00561">
    <property type="entry name" value="Abhydrolase_1"/>
    <property type="match status" value="1"/>
</dbReference>
<dbReference type="AlphaFoldDB" id="A0A6J5IZW9"/>
<reference evidence="2 3" key="1">
    <citation type="submission" date="2020-04" db="EMBL/GenBank/DDBJ databases">
        <authorList>
            <person name="Depoorter E."/>
        </authorList>
    </citation>
    <scope>NUCLEOTIDE SEQUENCE [LARGE SCALE GENOMIC DNA]</scope>
    <source>
        <strain evidence="2 3">BCC0217</strain>
    </source>
</reference>
<gene>
    <name evidence="2" type="ORF">BLA3211_03119</name>
</gene>
<accession>A0A6J5IZW9</accession>
<organism evidence="2 3">
    <name type="scientific">Burkholderia aenigmatica</name>
    <dbReference type="NCBI Taxonomy" id="2015348"/>
    <lineage>
        <taxon>Bacteria</taxon>
        <taxon>Pseudomonadati</taxon>
        <taxon>Pseudomonadota</taxon>
        <taxon>Betaproteobacteria</taxon>
        <taxon>Burkholderiales</taxon>
        <taxon>Burkholderiaceae</taxon>
        <taxon>Burkholderia</taxon>
        <taxon>Burkholderia cepacia complex</taxon>
    </lineage>
</organism>
<dbReference type="InterPro" id="IPR029058">
    <property type="entry name" value="AB_hydrolase_fold"/>
</dbReference>
<dbReference type="InterPro" id="IPR000073">
    <property type="entry name" value="AB_hydrolase_1"/>
</dbReference>